<accession>A0A8J7K8R0</accession>
<feature type="transmembrane region" description="Helical" evidence="10">
    <location>
        <begin position="18"/>
        <end position="42"/>
    </location>
</feature>
<dbReference type="EMBL" id="JADFUA010000006">
    <property type="protein sequence ID" value="MBE9609958.1"/>
    <property type="molecule type" value="Genomic_DNA"/>
</dbReference>
<comment type="similarity">
    <text evidence="3 10">Belongs to the FliL family.</text>
</comment>
<keyword evidence="4" id="KW-1003">Cell membrane</keyword>
<reference evidence="12 13" key="1">
    <citation type="submission" date="2020-10" db="EMBL/GenBank/DDBJ databases">
        <title>The genome sequence of Chitinilyticum litopenaei 4Y14.</title>
        <authorList>
            <person name="Liu Y."/>
        </authorList>
    </citation>
    <scope>NUCLEOTIDE SEQUENCE [LARGE SCALE GENOMIC DNA]</scope>
    <source>
        <strain evidence="12 13">4Y14</strain>
    </source>
</reference>
<gene>
    <name evidence="12" type="ORF">INR99_11450</name>
</gene>
<comment type="subcellular location">
    <subcellularLocation>
        <location evidence="10">Cell inner membrane</location>
    </subcellularLocation>
    <subcellularLocation>
        <location evidence="2">Cell membrane</location>
        <topology evidence="2">Single-pass membrane protein</topology>
    </subcellularLocation>
</comment>
<feature type="region of interest" description="Disordered" evidence="11">
    <location>
        <begin position="53"/>
        <end position="84"/>
    </location>
</feature>
<sequence length="185" mass="20236">MSDAKTDAAPAPSKKGKLLVILVVVLLVAVLAVGGLLAWFIFAKPADGGADEAVAEAQGGHDEGKKKDKDKKKKDAHDEHPPIFEKLQAEPFTVNLTGESESVLSVEIFVEIPDEETKNKLKNYQPKIQSAVIRLIGSKTIEEVRTSKGQEELARQIREKINEILGAEGKDEGILSVNFTKYLYQ</sequence>
<dbReference type="GO" id="GO:0071978">
    <property type="term" value="P:bacterial-type flagellum-dependent swarming motility"/>
    <property type="evidence" value="ECO:0007669"/>
    <property type="project" value="TreeGrafter"/>
</dbReference>
<evidence type="ECO:0000256" key="7">
    <source>
        <dbReference type="ARBA" id="ARBA00022779"/>
    </source>
</evidence>
<evidence type="ECO:0000256" key="10">
    <source>
        <dbReference type="RuleBase" id="RU364125"/>
    </source>
</evidence>
<comment type="function">
    <text evidence="1 10">Controls the rotational direction of flagella during chemotaxis.</text>
</comment>
<dbReference type="PANTHER" id="PTHR35091">
    <property type="entry name" value="FLAGELLAR PROTEIN FLIL"/>
    <property type="match status" value="1"/>
</dbReference>
<keyword evidence="12" id="KW-0969">Cilium</keyword>
<dbReference type="Proteomes" id="UP000604481">
    <property type="component" value="Unassembled WGS sequence"/>
</dbReference>
<comment type="caution">
    <text evidence="12">The sequence shown here is derived from an EMBL/GenBank/DDBJ whole genome shotgun (WGS) entry which is preliminary data.</text>
</comment>
<keyword evidence="8 10" id="KW-1133">Transmembrane helix</keyword>
<dbReference type="RefSeq" id="WP_194116480.1">
    <property type="nucleotide sequence ID" value="NZ_JADFUA010000006.1"/>
</dbReference>
<keyword evidence="5 10" id="KW-0145">Chemotaxis</keyword>
<feature type="compositionally biased region" description="Basic and acidic residues" evidence="11">
    <location>
        <begin position="59"/>
        <end position="83"/>
    </location>
</feature>
<evidence type="ECO:0000256" key="2">
    <source>
        <dbReference type="ARBA" id="ARBA00004162"/>
    </source>
</evidence>
<name>A0A8J7K8R0_9NEIS</name>
<evidence type="ECO:0000313" key="13">
    <source>
        <dbReference type="Proteomes" id="UP000604481"/>
    </source>
</evidence>
<dbReference type="GO" id="GO:0005886">
    <property type="term" value="C:plasma membrane"/>
    <property type="evidence" value="ECO:0007669"/>
    <property type="project" value="UniProtKB-SubCell"/>
</dbReference>
<dbReference type="GO" id="GO:0006935">
    <property type="term" value="P:chemotaxis"/>
    <property type="evidence" value="ECO:0007669"/>
    <property type="project" value="UniProtKB-KW"/>
</dbReference>
<protein>
    <recommendedName>
        <fullName evidence="10">Flagellar protein FliL</fullName>
    </recommendedName>
</protein>
<evidence type="ECO:0000313" key="12">
    <source>
        <dbReference type="EMBL" id="MBE9609958.1"/>
    </source>
</evidence>
<dbReference type="AlphaFoldDB" id="A0A8J7K8R0"/>
<evidence type="ECO:0000256" key="9">
    <source>
        <dbReference type="ARBA" id="ARBA00023136"/>
    </source>
</evidence>
<dbReference type="PANTHER" id="PTHR35091:SF2">
    <property type="entry name" value="FLAGELLAR PROTEIN FLIL"/>
    <property type="match status" value="1"/>
</dbReference>
<keyword evidence="6 10" id="KW-0812">Transmembrane</keyword>
<evidence type="ECO:0000256" key="11">
    <source>
        <dbReference type="SAM" id="MobiDB-lite"/>
    </source>
</evidence>
<evidence type="ECO:0000256" key="4">
    <source>
        <dbReference type="ARBA" id="ARBA00022475"/>
    </source>
</evidence>
<keyword evidence="7 10" id="KW-0283">Flagellar rotation</keyword>
<keyword evidence="9 10" id="KW-0472">Membrane</keyword>
<keyword evidence="12" id="KW-0282">Flagellum</keyword>
<organism evidence="12 13">
    <name type="scientific">Chitinilyticum piscinae</name>
    <dbReference type="NCBI Taxonomy" id="2866724"/>
    <lineage>
        <taxon>Bacteria</taxon>
        <taxon>Pseudomonadati</taxon>
        <taxon>Pseudomonadota</taxon>
        <taxon>Betaproteobacteria</taxon>
        <taxon>Neisseriales</taxon>
        <taxon>Chitinibacteraceae</taxon>
        <taxon>Chitinilyticum</taxon>
    </lineage>
</organism>
<proteinExistence type="inferred from homology"/>
<evidence type="ECO:0000256" key="8">
    <source>
        <dbReference type="ARBA" id="ARBA00022989"/>
    </source>
</evidence>
<dbReference type="Pfam" id="PF03748">
    <property type="entry name" value="FliL"/>
    <property type="match status" value="1"/>
</dbReference>
<evidence type="ECO:0000256" key="3">
    <source>
        <dbReference type="ARBA" id="ARBA00008281"/>
    </source>
</evidence>
<dbReference type="InterPro" id="IPR005503">
    <property type="entry name" value="FliL"/>
</dbReference>
<evidence type="ECO:0000256" key="5">
    <source>
        <dbReference type="ARBA" id="ARBA00022500"/>
    </source>
</evidence>
<evidence type="ECO:0000256" key="6">
    <source>
        <dbReference type="ARBA" id="ARBA00022692"/>
    </source>
</evidence>
<dbReference type="GO" id="GO:0009425">
    <property type="term" value="C:bacterial-type flagellum basal body"/>
    <property type="evidence" value="ECO:0007669"/>
    <property type="project" value="InterPro"/>
</dbReference>
<keyword evidence="10" id="KW-0997">Cell inner membrane</keyword>
<evidence type="ECO:0000256" key="1">
    <source>
        <dbReference type="ARBA" id="ARBA00002254"/>
    </source>
</evidence>
<keyword evidence="12" id="KW-0966">Cell projection</keyword>
<keyword evidence="13" id="KW-1185">Reference proteome</keyword>